<dbReference type="KEGG" id="mmet:MCMEM_1214"/>
<reference evidence="1 2" key="1">
    <citation type="submission" date="2014-07" db="EMBL/GenBank/DDBJ databases">
        <title>Methanogenic archaea and the global carbon cycle.</title>
        <authorList>
            <person name="Henriksen J.R."/>
            <person name="Luke J."/>
            <person name="Reinhart S."/>
            <person name="Benedict M.N."/>
            <person name="Youngblut N.D."/>
            <person name="Metcalf M.E."/>
            <person name="Whitaker R.J."/>
            <person name="Metcalf W.W."/>
        </authorList>
    </citation>
    <scope>NUCLEOTIDE SEQUENCE [LARGE SCALE GENOMIC DNA]</scope>
    <source>
        <strain evidence="1 2">MM1</strain>
    </source>
</reference>
<keyword evidence="2" id="KW-1185">Reference proteome</keyword>
<protein>
    <submittedName>
        <fullName evidence="1">Uncharacterized protein</fullName>
    </submittedName>
</protein>
<dbReference type="Proteomes" id="UP000033048">
    <property type="component" value="Chromosome"/>
</dbReference>
<evidence type="ECO:0000313" key="1">
    <source>
        <dbReference type="EMBL" id="AKB85267.1"/>
    </source>
</evidence>
<name>A0A0E3SSC0_METMT</name>
<dbReference type="AlphaFoldDB" id="A0A0E3SSC0"/>
<organism evidence="1 2">
    <name type="scientific">Methanococcoides methylutens MM1</name>
    <dbReference type="NCBI Taxonomy" id="1434104"/>
    <lineage>
        <taxon>Archaea</taxon>
        <taxon>Methanobacteriati</taxon>
        <taxon>Methanobacteriota</taxon>
        <taxon>Stenosarchaea group</taxon>
        <taxon>Methanomicrobia</taxon>
        <taxon>Methanosarcinales</taxon>
        <taxon>Methanosarcinaceae</taxon>
        <taxon>Methanococcoides</taxon>
    </lineage>
</organism>
<accession>A0A0E3SSC0</accession>
<dbReference type="EMBL" id="CP009518">
    <property type="protein sequence ID" value="AKB85267.1"/>
    <property type="molecule type" value="Genomic_DNA"/>
</dbReference>
<dbReference type="HOGENOM" id="CLU_2581465_0_0_2"/>
<sequence>MPIILTHSEELSGKNIVFTGSSIPVNVDETCTMMKIFHTEIIYDVATQIDWINCTNATDRTQLLTDNFEYVWWDSRINTD</sequence>
<gene>
    <name evidence="1" type="ORF">MCMEM_1214</name>
</gene>
<evidence type="ECO:0000313" key="2">
    <source>
        <dbReference type="Proteomes" id="UP000033048"/>
    </source>
</evidence>
<proteinExistence type="predicted"/>